<evidence type="ECO:0000313" key="3">
    <source>
        <dbReference type="Proteomes" id="UP000250140"/>
    </source>
</evidence>
<proteinExistence type="predicted"/>
<feature type="region of interest" description="Disordered" evidence="1">
    <location>
        <begin position="1"/>
        <end position="72"/>
    </location>
</feature>
<name>A0A8E2JR18_9PEZI</name>
<evidence type="ECO:0000256" key="1">
    <source>
        <dbReference type="SAM" id="MobiDB-lite"/>
    </source>
</evidence>
<organism evidence="2 3">
    <name type="scientific">Glonium stellatum</name>
    <dbReference type="NCBI Taxonomy" id="574774"/>
    <lineage>
        <taxon>Eukaryota</taxon>
        <taxon>Fungi</taxon>
        <taxon>Dikarya</taxon>
        <taxon>Ascomycota</taxon>
        <taxon>Pezizomycotina</taxon>
        <taxon>Dothideomycetes</taxon>
        <taxon>Pleosporomycetidae</taxon>
        <taxon>Gloniales</taxon>
        <taxon>Gloniaceae</taxon>
        <taxon>Glonium</taxon>
    </lineage>
</organism>
<protein>
    <submittedName>
        <fullName evidence="2">Uncharacterized protein</fullName>
    </submittedName>
</protein>
<reference evidence="2 3" key="1">
    <citation type="journal article" date="2016" name="Nat. Commun.">
        <title>Ectomycorrhizal ecology is imprinted in the genome of the dominant symbiotic fungus Cenococcum geophilum.</title>
        <authorList>
            <consortium name="DOE Joint Genome Institute"/>
            <person name="Peter M."/>
            <person name="Kohler A."/>
            <person name="Ohm R.A."/>
            <person name="Kuo A."/>
            <person name="Krutzmann J."/>
            <person name="Morin E."/>
            <person name="Arend M."/>
            <person name="Barry K.W."/>
            <person name="Binder M."/>
            <person name="Choi C."/>
            <person name="Clum A."/>
            <person name="Copeland A."/>
            <person name="Grisel N."/>
            <person name="Haridas S."/>
            <person name="Kipfer T."/>
            <person name="LaButti K."/>
            <person name="Lindquist E."/>
            <person name="Lipzen A."/>
            <person name="Maire R."/>
            <person name="Meier B."/>
            <person name="Mihaltcheva S."/>
            <person name="Molinier V."/>
            <person name="Murat C."/>
            <person name="Poggeler S."/>
            <person name="Quandt C.A."/>
            <person name="Sperisen C."/>
            <person name="Tritt A."/>
            <person name="Tisserant E."/>
            <person name="Crous P.W."/>
            <person name="Henrissat B."/>
            <person name="Nehls U."/>
            <person name="Egli S."/>
            <person name="Spatafora J.W."/>
            <person name="Grigoriev I.V."/>
            <person name="Martin F.M."/>
        </authorList>
    </citation>
    <scope>NUCLEOTIDE SEQUENCE [LARGE SCALE GENOMIC DNA]</scope>
    <source>
        <strain evidence="2 3">CBS 207.34</strain>
    </source>
</reference>
<dbReference type="AlphaFoldDB" id="A0A8E2JR18"/>
<dbReference type="Proteomes" id="UP000250140">
    <property type="component" value="Unassembled WGS sequence"/>
</dbReference>
<feature type="compositionally biased region" description="Low complexity" evidence="1">
    <location>
        <begin position="12"/>
        <end position="24"/>
    </location>
</feature>
<sequence length="135" mass="14654">METCAPTKAFQTAPASPASNAPTSVKQPLTTAAHSPHQKYAFSRLGAEAPRLPSSRHHPQPQPRSLTPISSPVKPCLLSYPRASRSLRASTAWRTLTRQAASTTLARTGCRKALTIRSTRALRLGLQLMCPTTRR</sequence>
<gene>
    <name evidence="2" type="ORF">AOQ84DRAFT_77696</name>
</gene>
<accession>A0A8E2JR18</accession>
<keyword evidence="3" id="KW-1185">Reference proteome</keyword>
<evidence type="ECO:0000313" key="2">
    <source>
        <dbReference type="EMBL" id="OCL06404.1"/>
    </source>
</evidence>
<dbReference type="EMBL" id="KV750077">
    <property type="protein sequence ID" value="OCL06404.1"/>
    <property type="molecule type" value="Genomic_DNA"/>
</dbReference>